<name>A0A330L5E6_9BACT</name>
<gene>
    <name evidence="1" type="ORF">NITLEN_20704</name>
</gene>
<dbReference type="Proteomes" id="UP000248168">
    <property type="component" value="Unassembled WGS sequence"/>
</dbReference>
<dbReference type="RefSeq" id="WP_121989362.1">
    <property type="nucleotide sequence ID" value="NZ_OUNR01000012.1"/>
</dbReference>
<protein>
    <submittedName>
        <fullName evidence="1">Uncharacterized protein</fullName>
    </submittedName>
</protein>
<dbReference type="InParanoid" id="A0A330L5E6"/>
<dbReference type="OrthoDB" id="7471337at2"/>
<reference evidence="2" key="1">
    <citation type="submission" date="2018-04" db="EMBL/GenBank/DDBJ databases">
        <authorList>
            <person name="Lucker S."/>
            <person name="Sakoula D."/>
        </authorList>
    </citation>
    <scope>NUCLEOTIDE SEQUENCE [LARGE SCALE GENOMIC DNA]</scope>
</reference>
<dbReference type="AlphaFoldDB" id="A0A330L5E6"/>
<proteinExistence type="predicted"/>
<sequence>MGRISRWLAGLVIAGVLAPLPLWANPAQDRLAAMSEVERSEALAVFVESGGHHCRTVARTFFQGEDIKGNVFWNVACVGGESYVVVIKNDVPGSTRVMSCRRLRAVAGADCFKKLG</sequence>
<organism evidence="1 2">
    <name type="scientific">Nitrospira lenta</name>
    <dbReference type="NCBI Taxonomy" id="1436998"/>
    <lineage>
        <taxon>Bacteria</taxon>
        <taxon>Pseudomonadati</taxon>
        <taxon>Nitrospirota</taxon>
        <taxon>Nitrospiria</taxon>
        <taxon>Nitrospirales</taxon>
        <taxon>Nitrospiraceae</taxon>
        <taxon>Nitrospira</taxon>
    </lineage>
</organism>
<keyword evidence="2" id="KW-1185">Reference proteome</keyword>
<accession>A0A330L5E6</accession>
<evidence type="ECO:0000313" key="2">
    <source>
        <dbReference type="Proteomes" id="UP000248168"/>
    </source>
</evidence>
<dbReference type="EMBL" id="OUNR01000012">
    <property type="protein sequence ID" value="SPP65064.1"/>
    <property type="molecule type" value="Genomic_DNA"/>
</dbReference>
<evidence type="ECO:0000313" key="1">
    <source>
        <dbReference type="EMBL" id="SPP65064.1"/>
    </source>
</evidence>